<protein>
    <recommendedName>
        <fullName evidence="17">E3 ubiquitin-protein ligase ZNRF1</fullName>
        <ecNumber evidence="6">2.3.2.27</ecNumber>
    </recommendedName>
    <alternativeName>
        <fullName evidence="18">RING-type E3 ubiquitin transferase ZNRF1</fullName>
    </alternativeName>
    <alternativeName>
        <fullName evidence="19">Zinc/RING finger protein 1</fullName>
    </alternativeName>
</protein>
<evidence type="ECO:0000256" key="12">
    <source>
        <dbReference type="ARBA" id="ARBA00022786"/>
    </source>
</evidence>
<keyword evidence="7" id="KW-0808">Transferase</keyword>
<keyword evidence="10" id="KW-0967">Endosome</keyword>
<dbReference type="FunFam" id="3.30.40.10:FF:000235">
    <property type="entry name" value="E3 ubiquitin-protein ligase ZNRF1"/>
    <property type="match status" value="1"/>
</dbReference>
<feature type="compositionally biased region" description="Polar residues" evidence="21">
    <location>
        <begin position="56"/>
        <end position="73"/>
    </location>
</feature>
<evidence type="ECO:0000256" key="3">
    <source>
        <dbReference type="ARBA" id="ARBA00004177"/>
    </source>
</evidence>
<dbReference type="PANTHER" id="PTHR46661">
    <property type="entry name" value="E3 UBIQUITIN-PROTEIN LIGASE ZNRF1-LIKE PROTEIN"/>
    <property type="match status" value="1"/>
</dbReference>
<reference evidence="23" key="1">
    <citation type="submission" date="2019-10" db="EMBL/GenBank/DDBJ databases">
        <title>Short sand fly seasons in Tbilisi, Georgia, hinder development of host immunity to saliva of the visceral leishmaniasis vector Phlebotomus kandelakii.</title>
        <authorList>
            <person name="Oliveira F."/>
            <person name="Giorgobiani E."/>
            <person name="Guimaraes-Costa A.B."/>
            <person name="Abdeladhim M."/>
            <person name="Oristian J."/>
            <person name="Tskhvaradze L."/>
            <person name="Tsertsvadze N."/>
            <person name="Zakalashvili M."/>
            <person name="Valenzuela J.G."/>
            <person name="Kamhawi S."/>
        </authorList>
    </citation>
    <scope>NUCLEOTIDE SEQUENCE</scope>
    <source>
        <strain evidence="23">Wild-capture in Tbilisi</strain>
        <tissue evidence="23">Salivary glands</tissue>
    </source>
</reference>
<dbReference type="GO" id="GO:0070936">
    <property type="term" value="P:protein K48-linked ubiquitination"/>
    <property type="evidence" value="ECO:0007669"/>
    <property type="project" value="TreeGrafter"/>
</dbReference>
<dbReference type="GO" id="GO:0061630">
    <property type="term" value="F:ubiquitin protein ligase activity"/>
    <property type="evidence" value="ECO:0007669"/>
    <property type="project" value="UniProtKB-EC"/>
</dbReference>
<evidence type="ECO:0000256" key="8">
    <source>
        <dbReference type="ARBA" id="ARBA00022707"/>
    </source>
</evidence>
<accession>A0A6B2EAZ1</accession>
<feature type="region of interest" description="Disordered" evidence="21">
    <location>
        <begin position="1"/>
        <end position="34"/>
    </location>
</feature>
<dbReference type="PANTHER" id="PTHR46661:SF4">
    <property type="entry name" value="RING-TYPE DOMAIN-CONTAINING PROTEIN"/>
    <property type="match status" value="1"/>
</dbReference>
<keyword evidence="11 20" id="KW-0863">Zinc-finger</keyword>
<feature type="compositionally biased region" description="Low complexity" evidence="21">
    <location>
        <begin position="21"/>
        <end position="33"/>
    </location>
</feature>
<dbReference type="GO" id="GO:0016020">
    <property type="term" value="C:membrane"/>
    <property type="evidence" value="ECO:0007669"/>
    <property type="project" value="UniProtKB-SubCell"/>
</dbReference>
<dbReference type="InterPro" id="IPR051878">
    <property type="entry name" value="ZNRF_ubiq-protein_ligase"/>
</dbReference>
<dbReference type="GO" id="GO:0043161">
    <property type="term" value="P:proteasome-mediated ubiquitin-dependent protein catabolic process"/>
    <property type="evidence" value="ECO:0007669"/>
    <property type="project" value="TreeGrafter"/>
</dbReference>
<dbReference type="SMART" id="SM00184">
    <property type="entry name" value="RING"/>
    <property type="match status" value="1"/>
</dbReference>
<evidence type="ECO:0000256" key="20">
    <source>
        <dbReference type="PROSITE-ProRule" id="PRU00175"/>
    </source>
</evidence>
<dbReference type="PROSITE" id="PS50089">
    <property type="entry name" value="ZF_RING_2"/>
    <property type="match status" value="1"/>
</dbReference>
<evidence type="ECO:0000256" key="21">
    <source>
        <dbReference type="SAM" id="MobiDB-lite"/>
    </source>
</evidence>
<keyword evidence="12" id="KW-0833">Ubl conjugation pathway</keyword>
<evidence type="ECO:0000256" key="1">
    <source>
        <dbReference type="ARBA" id="ARBA00000900"/>
    </source>
</evidence>
<dbReference type="InterPro" id="IPR001841">
    <property type="entry name" value="Znf_RING"/>
</dbReference>
<evidence type="ECO:0000256" key="9">
    <source>
        <dbReference type="ARBA" id="ARBA00022723"/>
    </source>
</evidence>
<feature type="region of interest" description="Disordered" evidence="21">
    <location>
        <begin position="56"/>
        <end position="93"/>
    </location>
</feature>
<keyword evidence="16" id="KW-0449">Lipoprotein</keyword>
<keyword evidence="15" id="KW-0458">Lysosome</keyword>
<evidence type="ECO:0000256" key="17">
    <source>
        <dbReference type="ARBA" id="ARBA00040227"/>
    </source>
</evidence>
<keyword evidence="14" id="KW-0472">Membrane</keyword>
<dbReference type="GO" id="GO:0005768">
    <property type="term" value="C:endosome"/>
    <property type="evidence" value="ECO:0007669"/>
    <property type="project" value="UniProtKB-SubCell"/>
</dbReference>
<dbReference type="EC" id="2.3.2.27" evidence="6"/>
<comment type="catalytic activity">
    <reaction evidence="1">
        <text>S-ubiquitinyl-[E2 ubiquitin-conjugating enzyme]-L-cysteine + [acceptor protein]-L-lysine = [E2 ubiquitin-conjugating enzyme]-L-cysteine + N(6)-ubiquitinyl-[acceptor protein]-L-lysine.</text>
        <dbReference type="EC" id="2.3.2.27"/>
    </reaction>
</comment>
<organism evidence="23">
    <name type="scientific">Phlebotomus kandelakii</name>
    <dbReference type="NCBI Taxonomy" id="1109342"/>
    <lineage>
        <taxon>Eukaryota</taxon>
        <taxon>Metazoa</taxon>
        <taxon>Ecdysozoa</taxon>
        <taxon>Arthropoda</taxon>
        <taxon>Hexapoda</taxon>
        <taxon>Insecta</taxon>
        <taxon>Pterygota</taxon>
        <taxon>Neoptera</taxon>
        <taxon>Endopterygota</taxon>
        <taxon>Diptera</taxon>
        <taxon>Nematocera</taxon>
        <taxon>Psychodoidea</taxon>
        <taxon>Psychodidae</taxon>
        <taxon>Phlebotomus</taxon>
        <taxon>Larroussius</taxon>
    </lineage>
</organism>
<evidence type="ECO:0000256" key="4">
    <source>
        <dbReference type="ARBA" id="ARBA00004371"/>
    </source>
</evidence>
<dbReference type="SUPFAM" id="SSF57850">
    <property type="entry name" value="RING/U-box"/>
    <property type="match status" value="1"/>
</dbReference>
<evidence type="ECO:0000256" key="2">
    <source>
        <dbReference type="ARBA" id="ARBA00004170"/>
    </source>
</evidence>
<evidence type="ECO:0000256" key="13">
    <source>
        <dbReference type="ARBA" id="ARBA00022833"/>
    </source>
</evidence>
<keyword evidence="9" id="KW-0479">Metal-binding</keyword>
<dbReference type="EMBL" id="GIFK01001475">
    <property type="protein sequence ID" value="NBJ59178.1"/>
    <property type="molecule type" value="Transcribed_RNA"/>
</dbReference>
<dbReference type="GO" id="GO:0008270">
    <property type="term" value="F:zinc ion binding"/>
    <property type="evidence" value="ECO:0007669"/>
    <property type="project" value="UniProtKB-KW"/>
</dbReference>
<evidence type="ECO:0000256" key="16">
    <source>
        <dbReference type="ARBA" id="ARBA00023288"/>
    </source>
</evidence>
<keyword evidence="13" id="KW-0862">Zinc</keyword>
<dbReference type="Pfam" id="PF13639">
    <property type="entry name" value="zf-RING_2"/>
    <property type="match status" value="1"/>
</dbReference>
<comment type="subcellular location">
    <subcellularLocation>
        <location evidence="3">Endosome</location>
    </subcellularLocation>
    <subcellularLocation>
        <location evidence="4">Lysosome</location>
    </subcellularLocation>
    <subcellularLocation>
        <location evidence="2">Membrane</location>
        <topology evidence="2">Peripheral membrane protein</topology>
    </subcellularLocation>
</comment>
<evidence type="ECO:0000256" key="18">
    <source>
        <dbReference type="ARBA" id="ARBA00042177"/>
    </source>
</evidence>
<dbReference type="GO" id="GO:0005764">
    <property type="term" value="C:lysosome"/>
    <property type="evidence" value="ECO:0007669"/>
    <property type="project" value="UniProtKB-SubCell"/>
</dbReference>
<evidence type="ECO:0000256" key="11">
    <source>
        <dbReference type="ARBA" id="ARBA00022771"/>
    </source>
</evidence>
<name>A0A6B2EAZ1_9DIPT</name>
<evidence type="ECO:0000313" key="23">
    <source>
        <dbReference type="EMBL" id="NBJ59178.1"/>
    </source>
</evidence>
<evidence type="ECO:0000256" key="7">
    <source>
        <dbReference type="ARBA" id="ARBA00022679"/>
    </source>
</evidence>
<dbReference type="InterPro" id="IPR013083">
    <property type="entry name" value="Znf_RING/FYVE/PHD"/>
</dbReference>
<evidence type="ECO:0000256" key="19">
    <source>
        <dbReference type="ARBA" id="ARBA00042305"/>
    </source>
</evidence>
<evidence type="ECO:0000256" key="10">
    <source>
        <dbReference type="ARBA" id="ARBA00022753"/>
    </source>
</evidence>
<proteinExistence type="predicted"/>
<evidence type="ECO:0000256" key="5">
    <source>
        <dbReference type="ARBA" id="ARBA00004906"/>
    </source>
</evidence>
<evidence type="ECO:0000256" key="15">
    <source>
        <dbReference type="ARBA" id="ARBA00023228"/>
    </source>
</evidence>
<sequence>MGAKASTANGGEHQHHHHQQSPRTRTFSTSSSSDVVNGGGAGFNLLRAIPGIQMTAATSQDRQRARSLSSVPDLQNAAGVRERDAAGASGGHDTISIQQFDHHSLSPDDASPLEAHVASALTLNRVFTATSLPSHWSLNGTYRADIKCPFCNKFVLSDDIECHLVMCLTKPRLSYNEDILSDAKGECVICLDDLSPGDVIARLPCLCVYHKGCIDKWFEVNRSCPEHPGD</sequence>
<keyword evidence="8" id="KW-0519">Myristate</keyword>
<comment type="pathway">
    <text evidence="5">Protein modification; protein ubiquitination.</text>
</comment>
<feature type="domain" description="RING-type" evidence="22">
    <location>
        <begin position="187"/>
        <end position="227"/>
    </location>
</feature>
<evidence type="ECO:0000256" key="6">
    <source>
        <dbReference type="ARBA" id="ARBA00012483"/>
    </source>
</evidence>
<dbReference type="Gene3D" id="3.30.40.10">
    <property type="entry name" value="Zinc/RING finger domain, C3HC4 (zinc finger)"/>
    <property type="match status" value="1"/>
</dbReference>
<evidence type="ECO:0000259" key="22">
    <source>
        <dbReference type="PROSITE" id="PS50089"/>
    </source>
</evidence>
<evidence type="ECO:0000256" key="14">
    <source>
        <dbReference type="ARBA" id="ARBA00023136"/>
    </source>
</evidence>
<dbReference type="AlphaFoldDB" id="A0A6B2EAZ1"/>